<reference evidence="2 3" key="1">
    <citation type="submission" date="2018-06" db="EMBL/GenBank/DDBJ databases">
        <title>Genomic Encyclopedia of Type Strains, Phase III (KMG-III): the genomes of soil and plant-associated and newly described type strains.</title>
        <authorList>
            <person name="Whitman W."/>
        </authorList>
    </citation>
    <scope>NUCLEOTIDE SEQUENCE [LARGE SCALE GENOMIC DNA]</scope>
    <source>
        <strain evidence="2 3">CGMCC 1.12504</strain>
    </source>
</reference>
<protein>
    <recommendedName>
        <fullName evidence="4">PAP2 superfamily protein</fullName>
    </recommendedName>
</protein>
<feature type="transmembrane region" description="Helical" evidence="1">
    <location>
        <begin position="7"/>
        <end position="32"/>
    </location>
</feature>
<sequence>MKSILPIFSYLFHPLFISVYASAFFFVLFWDFFALQEIYLYMIQIVIITVLIPISLFYLLLSLGKVDSIMIAQVSQRKIPLTINCILLLILTQKSITIDRIPELYFFYFGAFWSTILAIIFLFLKIKASLHMLGIAALTFFIIALSSRVEVPLLYTVATFITLNGFVASSRLQMKAHTMFELFVGFCCGAIPQFCLWYFWL</sequence>
<gene>
    <name evidence="2" type="ORF">B0I10_102214</name>
</gene>
<proteinExistence type="predicted"/>
<dbReference type="Proteomes" id="UP000249518">
    <property type="component" value="Unassembled WGS sequence"/>
</dbReference>
<evidence type="ECO:0000313" key="3">
    <source>
        <dbReference type="Proteomes" id="UP000249518"/>
    </source>
</evidence>
<organism evidence="2 3">
    <name type="scientific">Flavobacterium lacus</name>
    <dbReference type="NCBI Taxonomy" id="1353778"/>
    <lineage>
        <taxon>Bacteria</taxon>
        <taxon>Pseudomonadati</taxon>
        <taxon>Bacteroidota</taxon>
        <taxon>Flavobacteriia</taxon>
        <taxon>Flavobacteriales</taxon>
        <taxon>Flavobacteriaceae</taxon>
        <taxon>Flavobacterium</taxon>
    </lineage>
</organism>
<dbReference type="OrthoDB" id="9786064at2"/>
<name>A0A328WW63_9FLAO</name>
<keyword evidence="3" id="KW-1185">Reference proteome</keyword>
<feature type="transmembrane region" description="Helical" evidence="1">
    <location>
        <begin position="104"/>
        <end position="123"/>
    </location>
</feature>
<evidence type="ECO:0008006" key="4">
    <source>
        <dbReference type="Google" id="ProtNLM"/>
    </source>
</evidence>
<dbReference type="RefSeq" id="WP_112084959.1">
    <property type="nucleotide sequence ID" value="NZ_QLSV01000002.1"/>
</dbReference>
<accession>A0A328WW63</accession>
<feature type="transmembrane region" description="Helical" evidence="1">
    <location>
        <begin position="130"/>
        <end position="147"/>
    </location>
</feature>
<feature type="transmembrane region" description="Helical" evidence="1">
    <location>
        <begin position="153"/>
        <end position="170"/>
    </location>
</feature>
<feature type="transmembrane region" description="Helical" evidence="1">
    <location>
        <begin position="38"/>
        <end position="61"/>
    </location>
</feature>
<keyword evidence="1" id="KW-0812">Transmembrane</keyword>
<evidence type="ECO:0000256" key="1">
    <source>
        <dbReference type="SAM" id="Phobius"/>
    </source>
</evidence>
<feature type="transmembrane region" description="Helical" evidence="1">
    <location>
        <begin position="182"/>
        <end position="200"/>
    </location>
</feature>
<keyword evidence="1" id="KW-1133">Transmembrane helix</keyword>
<comment type="caution">
    <text evidence="2">The sequence shown here is derived from an EMBL/GenBank/DDBJ whole genome shotgun (WGS) entry which is preliminary data.</text>
</comment>
<dbReference type="AlphaFoldDB" id="A0A328WW63"/>
<dbReference type="EMBL" id="QLSV01000002">
    <property type="protein sequence ID" value="RAR50413.1"/>
    <property type="molecule type" value="Genomic_DNA"/>
</dbReference>
<evidence type="ECO:0000313" key="2">
    <source>
        <dbReference type="EMBL" id="RAR50413.1"/>
    </source>
</evidence>
<keyword evidence="1" id="KW-0472">Membrane</keyword>